<evidence type="ECO:0008006" key="4">
    <source>
        <dbReference type="Google" id="ProtNLM"/>
    </source>
</evidence>
<keyword evidence="1" id="KW-0812">Transmembrane</keyword>
<feature type="transmembrane region" description="Helical" evidence="1">
    <location>
        <begin position="77"/>
        <end position="98"/>
    </location>
</feature>
<accession>A0A2K8UEX2</accession>
<evidence type="ECO:0000256" key="1">
    <source>
        <dbReference type="SAM" id="Phobius"/>
    </source>
</evidence>
<evidence type="ECO:0000313" key="3">
    <source>
        <dbReference type="Proteomes" id="UP000232638"/>
    </source>
</evidence>
<feature type="transmembrane region" description="Helical" evidence="1">
    <location>
        <begin position="175"/>
        <end position="201"/>
    </location>
</feature>
<proteinExistence type="predicted"/>
<keyword evidence="3" id="KW-1185">Reference proteome</keyword>
<dbReference type="RefSeq" id="WP_100921796.1">
    <property type="nucleotide sequence ID" value="NZ_CP020370.1"/>
</dbReference>
<organism evidence="2 3">
    <name type="scientific">Candidatus Thiodictyon syntrophicum</name>
    <dbReference type="NCBI Taxonomy" id="1166950"/>
    <lineage>
        <taxon>Bacteria</taxon>
        <taxon>Pseudomonadati</taxon>
        <taxon>Pseudomonadota</taxon>
        <taxon>Gammaproteobacteria</taxon>
        <taxon>Chromatiales</taxon>
        <taxon>Chromatiaceae</taxon>
        <taxon>Thiodictyon</taxon>
    </lineage>
</organism>
<protein>
    <recommendedName>
        <fullName evidence="4">DUF2189 domain-containing protein</fullName>
    </recommendedName>
</protein>
<dbReference type="AlphaFoldDB" id="A0A2K8UEX2"/>
<dbReference type="OrthoDB" id="5621705at2"/>
<name>A0A2K8UEX2_9GAMM</name>
<dbReference type="InterPro" id="IPR018692">
    <property type="entry name" value="DUF2189"/>
</dbReference>
<feature type="transmembrane region" description="Helical" evidence="1">
    <location>
        <begin position="126"/>
        <end position="152"/>
    </location>
</feature>
<gene>
    <name evidence="2" type="ORF">THSYN_26470</name>
</gene>
<keyword evidence="1" id="KW-0472">Membrane</keyword>
<dbReference type="Proteomes" id="UP000232638">
    <property type="component" value="Chromosome"/>
</dbReference>
<dbReference type="KEGG" id="tsy:THSYN_26470"/>
<sequence length="271" mass="29720">MNEATIGTLSELNAAPRERVDVDVDINAITLEQPWEWLRKGWADLRRAPGFSLTYGAVFVAVSLLMTLGLLADGLFFIVPVLAAGFFLVAPMLGIGLYQISANLETGAPVHFCQAREAWRRNAVQLAAMALVLVFMMLVWMLAAILVFALFFDNPVPTWERFIPVVFLSGENNTFVLAGVLVGGVIAAFTFAISAVTVPMLMDRPAVDVMTAMRTSVAAVRRNWQPMGLWAVLIVLFVGLGILTWFIGLLVAMPLIGHGTWHAYRDLVARD</sequence>
<feature type="transmembrane region" description="Helical" evidence="1">
    <location>
        <begin position="48"/>
        <end position="71"/>
    </location>
</feature>
<dbReference type="Pfam" id="PF09955">
    <property type="entry name" value="DUF2189"/>
    <property type="match status" value="1"/>
</dbReference>
<dbReference type="EMBL" id="CP020370">
    <property type="protein sequence ID" value="AUB84130.1"/>
    <property type="molecule type" value="Genomic_DNA"/>
</dbReference>
<keyword evidence="1" id="KW-1133">Transmembrane helix</keyword>
<feature type="transmembrane region" description="Helical" evidence="1">
    <location>
        <begin position="229"/>
        <end position="256"/>
    </location>
</feature>
<evidence type="ECO:0000313" key="2">
    <source>
        <dbReference type="EMBL" id="AUB84130.1"/>
    </source>
</evidence>
<reference evidence="2 3" key="1">
    <citation type="submission" date="2017-03" db="EMBL/GenBank/DDBJ databases">
        <title>Complete genome sequence of Candidatus 'Thiodictyon syntrophicum' sp. nov. strain Cad16T, a photolithoautotroph purple sulfur bacterium isolated from an alpine meromictic lake.</title>
        <authorList>
            <person name="Luedin S.M."/>
            <person name="Pothier J.F."/>
            <person name="Danza F."/>
            <person name="Storelli N."/>
            <person name="Wittwer M."/>
            <person name="Tonolla M."/>
        </authorList>
    </citation>
    <scope>NUCLEOTIDE SEQUENCE [LARGE SCALE GENOMIC DNA]</scope>
    <source>
        <strain evidence="2 3">Cad16T</strain>
    </source>
</reference>